<evidence type="ECO:0000313" key="3">
    <source>
        <dbReference type="Proteomes" id="UP000177042"/>
    </source>
</evidence>
<proteinExistence type="predicted"/>
<accession>A0A1F5JE39</accession>
<gene>
    <name evidence="2" type="ORF">A3C26_02985</name>
</gene>
<keyword evidence="1" id="KW-0472">Membrane</keyword>
<name>A0A1F5JE39_9BACT</name>
<dbReference type="EMBL" id="MFCX01000002">
    <property type="protein sequence ID" value="OGE26842.1"/>
    <property type="molecule type" value="Genomic_DNA"/>
</dbReference>
<sequence length="310" mass="34561">MKLSQALIMDDNLPPPIKMTPNLPNIPNSPNNDDPIFEAKINNPFSKFFEWIKSFIKRNQNITIKIPIIGIFVALSSFSLGVGSGYNWGFNTAFSKLFPNSSPVFHRAISVEGVMLKSALNKYYLKTESNLWILKSKPPITSTTLSSLANQQVKILGNLTKEVNVIEVSEVIPQGTSLESSISLTTPNIPNSSALPNPSNSLPDPYPNLSWTTNQKKLLIFTSGKRKIEQEGIYLESAQMIAFPQEFINYYLEKLKAQGFKETLNSISPEGIAITYAKDDLFLTFGVKNIYQGKADSKKLVGYIAYLEHN</sequence>
<reference evidence="2 3" key="1">
    <citation type="journal article" date="2016" name="Nat. Commun.">
        <title>Thousands of microbial genomes shed light on interconnected biogeochemical processes in an aquifer system.</title>
        <authorList>
            <person name="Anantharaman K."/>
            <person name="Brown C.T."/>
            <person name="Hug L.A."/>
            <person name="Sharon I."/>
            <person name="Castelle C.J."/>
            <person name="Probst A.J."/>
            <person name="Thomas B.C."/>
            <person name="Singh A."/>
            <person name="Wilkins M.J."/>
            <person name="Karaoz U."/>
            <person name="Brodie E.L."/>
            <person name="Williams K.H."/>
            <person name="Hubbard S.S."/>
            <person name="Banfield J.F."/>
        </authorList>
    </citation>
    <scope>NUCLEOTIDE SEQUENCE [LARGE SCALE GENOMIC DNA]</scope>
</reference>
<dbReference type="AlphaFoldDB" id="A0A1F5JE39"/>
<keyword evidence="1" id="KW-1133">Transmembrane helix</keyword>
<evidence type="ECO:0000313" key="2">
    <source>
        <dbReference type="EMBL" id="OGE26842.1"/>
    </source>
</evidence>
<protein>
    <submittedName>
        <fullName evidence="2">Uncharacterized protein</fullName>
    </submittedName>
</protein>
<evidence type="ECO:0000256" key="1">
    <source>
        <dbReference type="SAM" id="Phobius"/>
    </source>
</evidence>
<organism evidence="2 3">
    <name type="scientific">Candidatus Daviesbacteria bacterium RIFCSPHIGHO2_02_FULL_39_12</name>
    <dbReference type="NCBI Taxonomy" id="1797770"/>
    <lineage>
        <taxon>Bacteria</taxon>
        <taxon>Candidatus Daviesiibacteriota</taxon>
    </lineage>
</organism>
<feature type="transmembrane region" description="Helical" evidence="1">
    <location>
        <begin position="66"/>
        <end position="88"/>
    </location>
</feature>
<dbReference type="Proteomes" id="UP000177042">
    <property type="component" value="Unassembled WGS sequence"/>
</dbReference>
<comment type="caution">
    <text evidence="2">The sequence shown here is derived from an EMBL/GenBank/DDBJ whole genome shotgun (WGS) entry which is preliminary data.</text>
</comment>
<keyword evidence="1" id="KW-0812">Transmembrane</keyword>